<keyword evidence="2" id="KW-1133">Transmembrane helix</keyword>
<feature type="compositionally biased region" description="Pro residues" evidence="1">
    <location>
        <begin position="87"/>
        <end position="96"/>
    </location>
</feature>
<dbReference type="SUPFAM" id="SSF55486">
    <property type="entry name" value="Metalloproteases ('zincins'), catalytic domain"/>
    <property type="match status" value="1"/>
</dbReference>
<organism evidence="4 5">
    <name type="scientific">Dactylosporangium sucinum</name>
    <dbReference type="NCBI Taxonomy" id="1424081"/>
    <lineage>
        <taxon>Bacteria</taxon>
        <taxon>Bacillati</taxon>
        <taxon>Actinomycetota</taxon>
        <taxon>Actinomycetes</taxon>
        <taxon>Micromonosporales</taxon>
        <taxon>Micromonosporaceae</taxon>
        <taxon>Dactylosporangium</taxon>
    </lineage>
</organism>
<feature type="transmembrane region" description="Helical" evidence="2">
    <location>
        <begin position="45"/>
        <end position="67"/>
    </location>
</feature>
<feature type="domain" description="DUF3152" evidence="3">
    <location>
        <begin position="102"/>
        <end position="268"/>
    </location>
</feature>
<evidence type="ECO:0000313" key="5">
    <source>
        <dbReference type="Proteomes" id="UP000642070"/>
    </source>
</evidence>
<keyword evidence="2" id="KW-0812">Transmembrane</keyword>
<reference evidence="4" key="2">
    <citation type="submission" date="2020-09" db="EMBL/GenBank/DDBJ databases">
        <authorList>
            <person name="Sun Q."/>
            <person name="Ohkuma M."/>
        </authorList>
    </citation>
    <scope>NUCLEOTIDE SEQUENCE</scope>
    <source>
        <strain evidence="4">JCM 19831</strain>
    </source>
</reference>
<evidence type="ECO:0000256" key="1">
    <source>
        <dbReference type="SAM" id="MobiDB-lite"/>
    </source>
</evidence>
<gene>
    <name evidence="4" type="ORF">GCM10007977_019760</name>
</gene>
<evidence type="ECO:0000259" key="3">
    <source>
        <dbReference type="Pfam" id="PF11350"/>
    </source>
</evidence>
<keyword evidence="5" id="KW-1185">Reference proteome</keyword>
<feature type="region of interest" description="Disordered" evidence="1">
    <location>
        <begin position="86"/>
        <end position="105"/>
    </location>
</feature>
<dbReference type="Proteomes" id="UP000642070">
    <property type="component" value="Unassembled WGS sequence"/>
</dbReference>
<sequence length="289" mass="30389">MASELRSRTDRRRTPVPLPSDPVEARDVVRAARHRRRSQARQRRYLVAGVMAFAGLLALAGLGRQFLLDDGDDAPPPVARAAATPMLVPPSQPADPPADAGPAAGAGTFTYATTGGPVAGGAGTLRKYRVAVERGAGQEADAFAAVIEQTFADPRGWTAGGQVRLQRVAGEGSADFTVFLATPATSEKMCATAGLHTDGYSSCRSTGKVIINLARWLTAVPKYGAPVADYQTYVINHEVGHELGNGHEACPAPGRPAPVMQQQTYGLQGCVANSWPYLDGQRYAGAKVP</sequence>
<protein>
    <recommendedName>
        <fullName evidence="3">DUF3152 domain-containing protein</fullName>
    </recommendedName>
</protein>
<keyword evidence="2" id="KW-0472">Membrane</keyword>
<dbReference type="InterPro" id="IPR022603">
    <property type="entry name" value="DUF3152"/>
</dbReference>
<accession>A0A917WPE9</accession>
<proteinExistence type="predicted"/>
<feature type="region of interest" description="Disordered" evidence="1">
    <location>
        <begin position="1"/>
        <end position="24"/>
    </location>
</feature>
<evidence type="ECO:0000256" key="2">
    <source>
        <dbReference type="SAM" id="Phobius"/>
    </source>
</evidence>
<reference evidence="4" key="1">
    <citation type="journal article" date="2014" name="Int. J. Syst. Evol. Microbiol.">
        <title>Complete genome sequence of Corynebacterium casei LMG S-19264T (=DSM 44701T), isolated from a smear-ripened cheese.</title>
        <authorList>
            <consortium name="US DOE Joint Genome Institute (JGI-PGF)"/>
            <person name="Walter F."/>
            <person name="Albersmeier A."/>
            <person name="Kalinowski J."/>
            <person name="Ruckert C."/>
        </authorList>
    </citation>
    <scope>NUCLEOTIDE SEQUENCE</scope>
    <source>
        <strain evidence="4">JCM 19831</strain>
    </source>
</reference>
<dbReference type="EMBL" id="BMPI01000007">
    <property type="protein sequence ID" value="GGM18500.1"/>
    <property type="molecule type" value="Genomic_DNA"/>
</dbReference>
<dbReference type="AlphaFoldDB" id="A0A917WPE9"/>
<comment type="caution">
    <text evidence="4">The sequence shown here is derived from an EMBL/GenBank/DDBJ whole genome shotgun (WGS) entry which is preliminary data.</text>
</comment>
<dbReference type="RefSeq" id="WP_229834553.1">
    <property type="nucleotide sequence ID" value="NZ_BMPI01000007.1"/>
</dbReference>
<evidence type="ECO:0000313" key="4">
    <source>
        <dbReference type="EMBL" id="GGM18500.1"/>
    </source>
</evidence>
<dbReference type="Pfam" id="PF11350">
    <property type="entry name" value="DUF3152"/>
    <property type="match status" value="1"/>
</dbReference>
<name>A0A917WPE9_9ACTN</name>